<sequence>MGQDVLFEIFKGAGKLFLNPIFYLSFFFAAYLGVARVKRERKQFTVRAENAYFELKQVLKTGLIIGLCLSVLSILFVVVVPMEMIIYIGLFTCLLSLISKTRFLSSVYTVGLGILLSILSLYLDWDFFLFSKSNLDSNLIIFPTAIILLGLLIVAEGILIKRNGAHKTSPRLIKSKRGQYIGVHLSERIWLLPLFLFIPNGILTSPIEGWPIFTVGNQTYSLLLVPFLLGFKQEVQGVHPITAIRTVGKNTIFLGVIITLSAIGVYFYLPVAYASILLAIIGREWITSRQKNREKTKSFYFSRKNNGVMILGIVPDSPADKMGLKIGELITKVNSIPIHDEIELYKALQKNSAHCKIEVLDARGENRFVQRALYEGDHHELGLLLIQDHKQEGNAAV</sequence>
<protein>
    <submittedName>
        <fullName evidence="3">PDZ domain-containing protein</fullName>
    </submittedName>
</protein>
<dbReference type="InterPro" id="IPR041489">
    <property type="entry name" value="PDZ_6"/>
</dbReference>
<feature type="transmembrane region" description="Helical" evidence="1">
    <location>
        <begin position="252"/>
        <end position="281"/>
    </location>
</feature>
<keyword evidence="1" id="KW-0812">Transmembrane</keyword>
<keyword evidence="4" id="KW-1185">Reference proteome</keyword>
<dbReference type="Proteomes" id="UP000233375">
    <property type="component" value="Unassembled WGS sequence"/>
</dbReference>
<evidence type="ECO:0000256" key="1">
    <source>
        <dbReference type="SAM" id="Phobius"/>
    </source>
</evidence>
<evidence type="ECO:0000313" key="3">
    <source>
        <dbReference type="EMBL" id="PKG22052.1"/>
    </source>
</evidence>
<keyword evidence="1" id="KW-1133">Transmembrane helix</keyword>
<reference evidence="3 4" key="1">
    <citation type="journal article" date="2003" name="Int. J. Syst. Evol. Microbiol.">
        <title>Bacillus nealsonii sp. nov., isolated from a spacecraft-assembly facility, whose spores are gamma-radiation resistant.</title>
        <authorList>
            <person name="Venkateswaran K."/>
            <person name="Kempf M."/>
            <person name="Chen F."/>
            <person name="Satomi M."/>
            <person name="Nicholson W."/>
            <person name="Kern R."/>
        </authorList>
    </citation>
    <scope>NUCLEOTIDE SEQUENCE [LARGE SCALE GENOMIC DNA]</scope>
    <source>
        <strain evidence="3 4">FO-92</strain>
    </source>
</reference>
<proteinExistence type="predicted"/>
<feature type="transmembrane region" description="Helical" evidence="1">
    <location>
        <begin position="20"/>
        <end position="37"/>
    </location>
</feature>
<keyword evidence="1" id="KW-0472">Membrane</keyword>
<dbReference type="AlphaFoldDB" id="A0A2N0YXS0"/>
<dbReference type="RefSeq" id="WP_101178780.1">
    <property type="nucleotide sequence ID" value="NZ_PISE01000047.1"/>
</dbReference>
<dbReference type="InterPro" id="IPR001478">
    <property type="entry name" value="PDZ"/>
</dbReference>
<dbReference type="EMBL" id="PISE01000047">
    <property type="protein sequence ID" value="PKG22052.1"/>
    <property type="molecule type" value="Genomic_DNA"/>
</dbReference>
<feature type="transmembrane region" description="Helical" evidence="1">
    <location>
        <begin position="107"/>
        <end position="125"/>
    </location>
</feature>
<dbReference type="Gene3D" id="2.30.42.10">
    <property type="match status" value="1"/>
</dbReference>
<feature type="transmembrane region" description="Helical" evidence="1">
    <location>
        <begin position="210"/>
        <end position="231"/>
    </location>
</feature>
<feature type="domain" description="PDZ" evidence="2">
    <location>
        <begin position="274"/>
        <end position="363"/>
    </location>
</feature>
<dbReference type="InterPro" id="IPR036034">
    <property type="entry name" value="PDZ_sf"/>
</dbReference>
<feature type="transmembrane region" description="Helical" evidence="1">
    <location>
        <begin position="180"/>
        <end position="198"/>
    </location>
</feature>
<dbReference type="SUPFAM" id="SSF50156">
    <property type="entry name" value="PDZ domain-like"/>
    <property type="match status" value="1"/>
</dbReference>
<dbReference type="SMART" id="SM00228">
    <property type="entry name" value="PDZ"/>
    <property type="match status" value="1"/>
</dbReference>
<dbReference type="Pfam" id="PF17820">
    <property type="entry name" value="PDZ_6"/>
    <property type="match status" value="1"/>
</dbReference>
<organism evidence="3 4">
    <name type="scientific">Niallia nealsonii</name>
    <dbReference type="NCBI Taxonomy" id="115979"/>
    <lineage>
        <taxon>Bacteria</taxon>
        <taxon>Bacillati</taxon>
        <taxon>Bacillota</taxon>
        <taxon>Bacilli</taxon>
        <taxon>Bacillales</taxon>
        <taxon>Bacillaceae</taxon>
        <taxon>Niallia</taxon>
    </lineage>
</organism>
<dbReference type="OrthoDB" id="198399at2"/>
<evidence type="ECO:0000259" key="2">
    <source>
        <dbReference type="SMART" id="SM00228"/>
    </source>
</evidence>
<evidence type="ECO:0000313" key="4">
    <source>
        <dbReference type="Proteomes" id="UP000233375"/>
    </source>
</evidence>
<feature type="transmembrane region" description="Helical" evidence="1">
    <location>
        <begin position="137"/>
        <end position="159"/>
    </location>
</feature>
<comment type="caution">
    <text evidence="3">The sequence shown here is derived from an EMBL/GenBank/DDBJ whole genome shotgun (WGS) entry which is preliminary data.</text>
</comment>
<feature type="transmembrane region" description="Helical" evidence="1">
    <location>
        <begin position="58"/>
        <end position="78"/>
    </location>
</feature>
<gene>
    <name evidence="3" type="ORF">CWS01_18960</name>
</gene>
<accession>A0A2N0YXS0</accession>
<feature type="transmembrane region" description="Helical" evidence="1">
    <location>
        <begin position="84"/>
        <end position="100"/>
    </location>
</feature>
<name>A0A2N0YXS0_9BACI</name>